<accession>A0ABU0LW16</accession>
<dbReference type="Gene3D" id="3.40.50.170">
    <property type="entry name" value="Formyl transferase, N-terminal domain"/>
    <property type="match status" value="1"/>
</dbReference>
<gene>
    <name evidence="6" type="ORF">QOZ99_003783</name>
</gene>
<comment type="pathway">
    <text evidence="1">Purine metabolism; IMP biosynthesis via de novo pathway; N(2)-formyl-N(1)-(5-phospho-D-ribosyl)glycinamide from N(1)-(5-phospho-D-ribosyl)glycinamide (10-formyl THF route): step 1/1.</text>
</comment>
<proteinExistence type="predicted"/>
<protein>
    <recommendedName>
        <fullName evidence="2">phosphoribosylglycinamide formyltransferase 1</fullName>
        <ecNumber evidence="2">2.1.2.2</ecNumber>
    </recommendedName>
</protein>
<dbReference type="PANTHER" id="PTHR43369:SF2">
    <property type="entry name" value="PHOSPHORIBOSYLGLYCINAMIDE FORMYLTRANSFERASE"/>
    <property type="match status" value="1"/>
</dbReference>
<dbReference type="GO" id="GO:0004644">
    <property type="term" value="F:phosphoribosylglycinamide formyltransferase activity"/>
    <property type="evidence" value="ECO:0007669"/>
    <property type="project" value="UniProtKB-EC"/>
</dbReference>
<evidence type="ECO:0000313" key="7">
    <source>
        <dbReference type="Proteomes" id="UP001235094"/>
    </source>
</evidence>
<evidence type="ECO:0000256" key="1">
    <source>
        <dbReference type="ARBA" id="ARBA00005054"/>
    </source>
</evidence>
<sequence>MRVAIVASTSGSVYRFASRVPFVREQIALVVSDRECGALAAARQLGHPTVILPHAGGLAFSDALRELADAQGIDLIVSFYTRLFHGPLLDAYEGRLINFHPSILPACPGRDGFGDTIRAGTRFIGSTVHLVDTGMDTGRPLIQASAPNDPALPLAERRHRVFVQQCRSLVQVIRWYADGRVRLDAQGVNVADTRFDLAEFVPNLDCIEAIAFDAPFPG</sequence>
<evidence type="ECO:0000256" key="3">
    <source>
        <dbReference type="ARBA" id="ARBA00022679"/>
    </source>
</evidence>
<feature type="domain" description="Formyl transferase N-terminal" evidence="5">
    <location>
        <begin position="26"/>
        <end position="171"/>
    </location>
</feature>
<keyword evidence="7" id="KW-1185">Reference proteome</keyword>
<dbReference type="RefSeq" id="WP_306891525.1">
    <property type="nucleotide sequence ID" value="NZ_JAUSVR010000017.1"/>
</dbReference>
<keyword evidence="3 6" id="KW-0808">Transferase</keyword>
<dbReference type="Proteomes" id="UP001235094">
    <property type="component" value="Unassembled WGS sequence"/>
</dbReference>
<evidence type="ECO:0000256" key="2">
    <source>
        <dbReference type="ARBA" id="ARBA00012254"/>
    </source>
</evidence>
<reference evidence="6 7" key="1">
    <citation type="submission" date="2023-07" db="EMBL/GenBank/DDBJ databases">
        <title>Genomic Encyclopedia of Type Strains, Phase IV (KMG-IV): sequencing the most valuable type-strain genomes for metagenomic binning, comparative biology and taxonomic classification.</title>
        <authorList>
            <person name="Goeker M."/>
        </authorList>
    </citation>
    <scope>NUCLEOTIDE SEQUENCE [LARGE SCALE GENOMIC DNA]</scope>
    <source>
        <strain evidence="6 7">DSM 15561</strain>
    </source>
</reference>
<dbReference type="InterPro" id="IPR002376">
    <property type="entry name" value="Formyl_transf_N"/>
</dbReference>
<dbReference type="InterPro" id="IPR036477">
    <property type="entry name" value="Formyl_transf_N_sf"/>
</dbReference>
<dbReference type="EMBL" id="JAUSVR010000017">
    <property type="protein sequence ID" value="MDQ0512868.1"/>
    <property type="molecule type" value="Genomic_DNA"/>
</dbReference>
<dbReference type="SUPFAM" id="SSF53328">
    <property type="entry name" value="Formyltransferase"/>
    <property type="match status" value="1"/>
</dbReference>
<evidence type="ECO:0000259" key="5">
    <source>
        <dbReference type="Pfam" id="PF00551"/>
    </source>
</evidence>
<dbReference type="PANTHER" id="PTHR43369">
    <property type="entry name" value="PHOSPHORIBOSYLGLYCINAMIDE FORMYLTRANSFERASE"/>
    <property type="match status" value="1"/>
</dbReference>
<keyword evidence="4" id="KW-0658">Purine biosynthesis</keyword>
<dbReference type="Pfam" id="PF00551">
    <property type="entry name" value="Formyl_trans_N"/>
    <property type="match status" value="1"/>
</dbReference>
<evidence type="ECO:0000256" key="4">
    <source>
        <dbReference type="ARBA" id="ARBA00022755"/>
    </source>
</evidence>
<comment type="caution">
    <text evidence="6">The sequence shown here is derived from an EMBL/GenBank/DDBJ whole genome shotgun (WGS) entry which is preliminary data.</text>
</comment>
<dbReference type="EC" id="2.1.2.2" evidence="2"/>
<organism evidence="6 7">
    <name type="scientific">Ancylobacter amanitiformis</name>
    <dbReference type="NCBI Taxonomy" id="217069"/>
    <lineage>
        <taxon>Bacteria</taxon>
        <taxon>Pseudomonadati</taxon>
        <taxon>Pseudomonadota</taxon>
        <taxon>Alphaproteobacteria</taxon>
        <taxon>Hyphomicrobiales</taxon>
        <taxon>Xanthobacteraceae</taxon>
        <taxon>Ancylobacter</taxon>
    </lineage>
</organism>
<evidence type="ECO:0000313" key="6">
    <source>
        <dbReference type="EMBL" id="MDQ0512868.1"/>
    </source>
</evidence>
<name>A0ABU0LW16_9HYPH</name>